<evidence type="ECO:0000313" key="2">
    <source>
        <dbReference type="EMBL" id="CAD8123730.1"/>
    </source>
</evidence>
<name>A0A8S1RA01_9CILI</name>
<keyword evidence="1" id="KW-0472">Membrane</keyword>
<evidence type="ECO:0000313" key="3">
    <source>
        <dbReference type="Proteomes" id="UP000692954"/>
    </source>
</evidence>
<reference evidence="2" key="1">
    <citation type="submission" date="2021-01" db="EMBL/GenBank/DDBJ databases">
        <authorList>
            <consortium name="Genoscope - CEA"/>
            <person name="William W."/>
        </authorList>
    </citation>
    <scope>NUCLEOTIDE SEQUENCE</scope>
</reference>
<proteinExistence type="predicted"/>
<dbReference type="AlphaFoldDB" id="A0A8S1RA01"/>
<comment type="caution">
    <text evidence="2">The sequence shown here is derived from an EMBL/GenBank/DDBJ whole genome shotgun (WGS) entry which is preliminary data.</text>
</comment>
<evidence type="ECO:0008006" key="4">
    <source>
        <dbReference type="Google" id="ProtNLM"/>
    </source>
</evidence>
<organism evidence="2 3">
    <name type="scientific">Paramecium sonneborni</name>
    <dbReference type="NCBI Taxonomy" id="65129"/>
    <lineage>
        <taxon>Eukaryota</taxon>
        <taxon>Sar</taxon>
        <taxon>Alveolata</taxon>
        <taxon>Ciliophora</taxon>
        <taxon>Intramacronucleata</taxon>
        <taxon>Oligohymenophorea</taxon>
        <taxon>Peniculida</taxon>
        <taxon>Parameciidae</taxon>
        <taxon>Paramecium</taxon>
    </lineage>
</organism>
<evidence type="ECO:0000256" key="1">
    <source>
        <dbReference type="SAM" id="Phobius"/>
    </source>
</evidence>
<keyword evidence="1" id="KW-0812">Transmembrane</keyword>
<dbReference type="EMBL" id="CAJJDN010000147">
    <property type="protein sequence ID" value="CAD8123730.1"/>
    <property type="molecule type" value="Genomic_DNA"/>
</dbReference>
<keyword evidence="3" id="KW-1185">Reference proteome</keyword>
<keyword evidence="1" id="KW-1133">Transmembrane helix</keyword>
<gene>
    <name evidence="2" type="ORF">PSON_ATCC_30995.1.T1470002</name>
</gene>
<feature type="transmembrane region" description="Helical" evidence="1">
    <location>
        <begin position="131"/>
        <end position="154"/>
    </location>
</feature>
<protein>
    <recommendedName>
        <fullName evidence="4">Transmembrane protein</fullName>
    </recommendedName>
</protein>
<sequence>MLVDKWKRENPITQTIINFLEDGYLRKNLYDRNSLQSLRKWKGSRIILVEILKIVYSMEIQPQISLIKKIKEIIQQKGIQKTKDLLNQRRKISNQFIMVSCQNKSSKSQQFKYHKGIINLNFQESNIIKRLYFFVGRLNLCTYSYFFVKFLILYSSKLLQNMSNKILIKI</sequence>
<dbReference type="Proteomes" id="UP000692954">
    <property type="component" value="Unassembled WGS sequence"/>
</dbReference>
<accession>A0A8S1RA01</accession>